<dbReference type="InterPro" id="IPR011010">
    <property type="entry name" value="DNA_brk_join_enz"/>
</dbReference>
<organism evidence="2 3">
    <name type="scientific">Micromonospora vulcania</name>
    <dbReference type="NCBI Taxonomy" id="1441873"/>
    <lineage>
        <taxon>Bacteria</taxon>
        <taxon>Bacillati</taxon>
        <taxon>Actinomycetota</taxon>
        <taxon>Actinomycetes</taxon>
        <taxon>Micromonosporales</taxon>
        <taxon>Micromonosporaceae</taxon>
        <taxon>Micromonospora</taxon>
    </lineage>
</organism>
<comment type="caution">
    <text evidence="2">The sequence shown here is derived from an EMBL/GenBank/DDBJ whole genome shotgun (WGS) entry which is preliminary data.</text>
</comment>
<proteinExistence type="predicted"/>
<keyword evidence="1" id="KW-0233">DNA recombination</keyword>
<evidence type="ECO:0000313" key="2">
    <source>
        <dbReference type="EMBL" id="MFC5921916.1"/>
    </source>
</evidence>
<evidence type="ECO:0000313" key="3">
    <source>
        <dbReference type="Proteomes" id="UP001596226"/>
    </source>
</evidence>
<dbReference type="EMBL" id="JBHSQS010000001">
    <property type="protein sequence ID" value="MFC5921916.1"/>
    <property type="molecule type" value="Genomic_DNA"/>
</dbReference>
<dbReference type="Gene3D" id="1.10.443.10">
    <property type="entry name" value="Intergrase catalytic core"/>
    <property type="match status" value="1"/>
</dbReference>
<reference evidence="3" key="1">
    <citation type="journal article" date="2019" name="Int. J. Syst. Evol. Microbiol.">
        <title>The Global Catalogue of Microorganisms (GCM) 10K type strain sequencing project: providing services to taxonomists for standard genome sequencing and annotation.</title>
        <authorList>
            <consortium name="The Broad Institute Genomics Platform"/>
            <consortium name="The Broad Institute Genome Sequencing Center for Infectious Disease"/>
            <person name="Wu L."/>
            <person name="Ma J."/>
        </authorList>
    </citation>
    <scope>NUCLEOTIDE SEQUENCE [LARGE SCALE GENOMIC DNA]</scope>
    <source>
        <strain evidence="3">CGMCC 4.7144</strain>
    </source>
</reference>
<evidence type="ECO:0008006" key="4">
    <source>
        <dbReference type="Google" id="ProtNLM"/>
    </source>
</evidence>
<dbReference type="InterPro" id="IPR013762">
    <property type="entry name" value="Integrase-like_cat_sf"/>
</dbReference>
<protein>
    <recommendedName>
        <fullName evidence="4">Tyr recombinase domain-containing protein</fullName>
    </recommendedName>
</protein>
<dbReference type="Proteomes" id="UP001596226">
    <property type="component" value="Unassembled WGS sequence"/>
</dbReference>
<gene>
    <name evidence="2" type="ORF">ACFQGL_00995</name>
</gene>
<dbReference type="RefSeq" id="WP_377504023.1">
    <property type="nucleotide sequence ID" value="NZ_JBHSQS010000001.1"/>
</dbReference>
<sequence length="78" mass="8436">MEARREKALTESQVASPLVRRPYDLRHAAASLWLNAGVPPTEVARHLGHGVAVLLRVYANCIDGGDDTMNDKIGEALA</sequence>
<accession>A0ABW1GZV5</accession>
<dbReference type="SUPFAM" id="SSF56349">
    <property type="entry name" value="DNA breaking-rejoining enzymes"/>
    <property type="match status" value="1"/>
</dbReference>
<name>A0ABW1GZV5_9ACTN</name>
<evidence type="ECO:0000256" key="1">
    <source>
        <dbReference type="ARBA" id="ARBA00023172"/>
    </source>
</evidence>
<keyword evidence="3" id="KW-1185">Reference proteome</keyword>